<dbReference type="RefSeq" id="WP_117529410.1">
    <property type="nucleotide sequence ID" value="NZ_QVES01000001.1"/>
</dbReference>
<dbReference type="Proteomes" id="UP000260782">
    <property type="component" value="Unassembled WGS sequence"/>
</dbReference>
<dbReference type="EMBL" id="QVES01000001">
    <property type="protein sequence ID" value="RGB90550.1"/>
    <property type="molecule type" value="Genomic_DNA"/>
</dbReference>
<evidence type="ECO:0000313" key="3">
    <source>
        <dbReference type="EMBL" id="RGB90550.1"/>
    </source>
</evidence>
<feature type="transmembrane region" description="Helical" evidence="2">
    <location>
        <begin position="626"/>
        <end position="649"/>
    </location>
</feature>
<evidence type="ECO:0000256" key="2">
    <source>
        <dbReference type="SAM" id="Phobius"/>
    </source>
</evidence>
<reference evidence="3 4" key="1">
    <citation type="submission" date="2018-08" db="EMBL/GenBank/DDBJ databases">
        <title>A genome reference for cultivated species of the human gut microbiota.</title>
        <authorList>
            <person name="Zou Y."/>
            <person name="Xue W."/>
            <person name="Luo G."/>
        </authorList>
    </citation>
    <scope>NUCLEOTIDE SEQUENCE [LARGE SCALE GENOMIC DNA]</scope>
    <source>
        <strain evidence="3 4">AF31-14AC</strain>
    </source>
</reference>
<dbReference type="AlphaFoldDB" id="A0A3E2U357"/>
<proteinExistence type="predicted"/>
<evidence type="ECO:0000313" key="4">
    <source>
        <dbReference type="Proteomes" id="UP000260782"/>
    </source>
</evidence>
<feature type="transmembrane region" description="Helical" evidence="2">
    <location>
        <begin position="599"/>
        <end position="620"/>
    </location>
</feature>
<evidence type="ECO:0000256" key="1">
    <source>
        <dbReference type="SAM" id="Coils"/>
    </source>
</evidence>
<gene>
    <name evidence="3" type="ORF">DWZ25_01775</name>
</gene>
<keyword evidence="2" id="KW-0472">Membrane</keyword>
<comment type="caution">
    <text evidence="3">The sequence shown here is derived from an EMBL/GenBank/DDBJ whole genome shotgun (WGS) entry which is preliminary data.</text>
</comment>
<keyword evidence="2" id="KW-0812">Transmembrane</keyword>
<keyword evidence="2" id="KW-1133">Transmembrane helix</keyword>
<accession>A0A3E2U357</accession>
<keyword evidence="1" id="KW-0175">Coiled coil</keyword>
<sequence length="661" mass="76302">MKETYSPAILASYATFKELYNEGKYRSPYQILAEFIKYIVLTENTYSFSLVKMKQDLKRVFGFELPTAVIKTAVKGIDGMTREAATSDYVVNNKQLIENVEFVSLRKETEVENLELSKLLLDYAHEYHSDQYIQEDVLVQDFIAYLIDENSNTKNHDIISEFILKNSDDVRIQESIESIRQGAVLYIGLNYNISETGSLGKDLILYLDTEILFDLAGYNGGVYQSIAEDFIDLVRDANEGEHKIKLRYFAEVKSEIEKFFDMAKDIVVGRQIPNNKPAMKSIVNGCREETDVIEKCADFFLKLRTQYSIVEDPIESYYVSSYDSYNLEGIRNDTFPQDEETSEALTYVSHINKLRKGVRYREYTESGYIFVTETSKVLDVSKNMITLLSAEDEMDSIHACGFAQNMSGISNILWYKLNKGFGRKDFPQSLDAVLKAKVVLAKHISQNVSKAYQELKKQYEEGSISKEIMAARMLALREKSEKPEDISIDNVENELDFSPEFYKAYETAIEQNKALLQDKDDLIKKITEKAEFDNKQAEQKIEILEIAAKENKKIQQQLEQQLSTQQIEMHNQKEMIQELQKKEEEQERRKNIRKNWCKLILKVVIRIILIALISGGTYWLCRKMKLDYGTVISIVIGIVGLIPLAITTIKNDYRKLIKELE</sequence>
<name>A0A3E2U357_9FIRM</name>
<feature type="coiled-coil region" evidence="1">
    <location>
        <begin position="505"/>
        <end position="595"/>
    </location>
</feature>
<organism evidence="3 4">
    <name type="scientific">Faecalibacterium prausnitzii</name>
    <dbReference type="NCBI Taxonomy" id="853"/>
    <lineage>
        <taxon>Bacteria</taxon>
        <taxon>Bacillati</taxon>
        <taxon>Bacillota</taxon>
        <taxon>Clostridia</taxon>
        <taxon>Eubacteriales</taxon>
        <taxon>Oscillospiraceae</taxon>
        <taxon>Faecalibacterium</taxon>
    </lineage>
</organism>
<protein>
    <submittedName>
        <fullName evidence="3">Uncharacterized protein</fullName>
    </submittedName>
</protein>